<dbReference type="OrthoDB" id="3261240at2"/>
<dbReference type="Proteomes" id="UP000280819">
    <property type="component" value="Unassembled WGS sequence"/>
</dbReference>
<dbReference type="RefSeq" id="WP_124844078.1">
    <property type="nucleotide sequence ID" value="NZ_RQZG01000006.1"/>
</dbReference>
<feature type="compositionally biased region" description="Low complexity" evidence="1">
    <location>
        <begin position="394"/>
        <end position="403"/>
    </location>
</feature>
<feature type="compositionally biased region" description="Polar residues" evidence="1">
    <location>
        <begin position="182"/>
        <end position="194"/>
    </location>
</feature>
<evidence type="ECO:0000256" key="1">
    <source>
        <dbReference type="SAM" id="MobiDB-lite"/>
    </source>
</evidence>
<dbReference type="AlphaFoldDB" id="A0A3P1T7N8"/>
<accession>A0A3P1T7N8</accession>
<feature type="compositionally biased region" description="Low complexity" evidence="1">
    <location>
        <begin position="355"/>
        <end position="364"/>
    </location>
</feature>
<proteinExistence type="predicted"/>
<feature type="region of interest" description="Disordered" evidence="1">
    <location>
        <begin position="170"/>
        <end position="261"/>
    </location>
</feature>
<sequence length="458" mass="48388">MPQSPNYERLRDLAELAHADQPDHAIYEQIQESLTTLEQTVNGIRRSPGFIGEIRDSINTYLNERIAVIQECAHHAEYLHDQYTRARDLISQANTRFGELITHLNTPAETRAVQELHVVDFNGEVHMSQLEHNQEVARQRNEEREKAALAILDETNEAFSGLLIGLPSVDPIKGPGSPAQGDGSNSTGNGSRSHAPSDRSGVPGSNHAIPRSALPSSALIRPLTDDGTPLRGSVVGGPGLSPTDPPVRWVPGPGGSIRPDPTPVIENPEWPRDALTHPINARLTPQGPVGGYLPPGIHIDDPRWRDDYHNPALGGSRPTTPNAAIVNGTLTTGAAAAAARGLSAIPAPGTGASLPGHPVGVLPPGTAPTHGGTLRPAGSPAPTNTSGATGARTAPGAWHAPHAAGKDEEKEKGRRSLVGYDVTRLDPEPEPVDPSHFAAGDVTTLTPAPPDPDKDDDW</sequence>
<gene>
    <name evidence="2" type="ORF">EII34_06345</name>
</gene>
<organism evidence="2 3">
    <name type="scientific">Arachnia propionica</name>
    <dbReference type="NCBI Taxonomy" id="1750"/>
    <lineage>
        <taxon>Bacteria</taxon>
        <taxon>Bacillati</taxon>
        <taxon>Actinomycetota</taxon>
        <taxon>Actinomycetes</taxon>
        <taxon>Propionibacteriales</taxon>
        <taxon>Propionibacteriaceae</taxon>
        <taxon>Arachnia</taxon>
    </lineage>
</organism>
<feature type="compositionally biased region" description="Basic and acidic residues" evidence="1">
    <location>
        <begin position="404"/>
        <end position="414"/>
    </location>
</feature>
<name>A0A3P1T7N8_9ACTN</name>
<feature type="region of interest" description="Disordered" evidence="1">
    <location>
        <begin position="355"/>
        <end position="458"/>
    </location>
</feature>
<evidence type="ECO:0000313" key="2">
    <source>
        <dbReference type="EMBL" id="RRD05350.1"/>
    </source>
</evidence>
<protein>
    <submittedName>
        <fullName evidence="2">Uncharacterized protein</fullName>
    </submittedName>
</protein>
<evidence type="ECO:0000313" key="3">
    <source>
        <dbReference type="Proteomes" id="UP000280819"/>
    </source>
</evidence>
<dbReference type="EMBL" id="RQZG01000006">
    <property type="protein sequence ID" value="RRD05350.1"/>
    <property type="molecule type" value="Genomic_DNA"/>
</dbReference>
<comment type="caution">
    <text evidence="2">The sequence shown here is derived from an EMBL/GenBank/DDBJ whole genome shotgun (WGS) entry which is preliminary data.</text>
</comment>
<reference evidence="2 3" key="1">
    <citation type="submission" date="2018-11" db="EMBL/GenBank/DDBJ databases">
        <title>Genomes From Bacteria Associated with the Canine Oral Cavity: a Test Case for Automated Genome-Based Taxonomic Assignment.</title>
        <authorList>
            <person name="Coil D.A."/>
            <person name="Jospin G."/>
            <person name="Darling A.E."/>
            <person name="Wallis C."/>
            <person name="Davis I.J."/>
            <person name="Harris S."/>
            <person name="Eisen J.A."/>
            <person name="Holcombe L.J."/>
            <person name="O'Flynn C."/>
        </authorList>
    </citation>
    <scope>NUCLEOTIDE SEQUENCE [LARGE SCALE GENOMIC DNA]</scope>
    <source>
        <strain evidence="2 3">OH887_COT-365</strain>
    </source>
</reference>